<dbReference type="GO" id="GO:0019843">
    <property type="term" value="F:rRNA binding"/>
    <property type="evidence" value="ECO:0007669"/>
    <property type="project" value="UniProtKB-UniRule"/>
</dbReference>
<dbReference type="InterPro" id="IPR009000">
    <property type="entry name" value="Transl_B-barrel_sf"/>
</dbReference>
<accession>A0A318STR2</accession>
<evidence type="ECO:0000256" key="3">
    <source>
        <dbReference type="ARBA" id="ARBA00022730"/>
    </source>
</evidence>
<dbReference type="PANTHER" id="PTHR11229">
    <property type="entry name" value="50S RIBOSOMAL PROTEIN L3"/>
    <property type="match status" value="1"/>
</dbReference>
<feature type="compositionally biased region" description="Acidic residues" evidence="9">
    <location>
        <begin position="259"/>
        <end position="269"/>
    </location>
</feature>
<evidence type="ECO:0000256" key="8">
    <source>
        <dbReference type="HAMAP-Rule" id="MF_01325"/>
    </source>
</evidence>
<evidence type="ECO:0000256" key="4">
    <source>
        <dbReference type="ARBA" id="ARBA00022884"/>
    </source>
</evidence>
<name>A0A318STR2_9RHOB</name>
<evidence type="ECO:0000256" key="2">
    <source>
        <dbReference type="ARBA" id="ARBA00022481"/>
    </source>
</evidence>
<keyword evidence="4 8" id="KW-0694">RNA-binding</keyword>
<feature type="modified residue" description="N5-methylglutamine" evidence="8">
    <location>
        <position position="152"/>
    </location>
</feature>
<keyword evidence="3 8" id="KW-0699">rRNA-binding</keyword>
<comment type="caution">
    <text evidence="10">The sequence shown here is derived from an EMBL/GenBank/DDBJ whole genome shotgun (WGS) entry which is preliminary data.</text>
</comment>
<dbReference type="InterPro" id="IPR000597">
    <property type="entry name" value="Ribosomal_uL3"/>
</dbReference>
<dbReference type="Proteomes" id="UP000248311">
    <property type="component" value="Unassembled WGS sequence"/>
</dbReference>
<dbReference type="FunFam" id="3.30.160.810:FF:000001">
    <property type="entry name" value="50S ribosomal protein L3"/>
    <property type="match status" value="1"/>
</dbReference>
<keyword evidence="2 8" id="KW-0488">Methylation</keyword>
<comment type="function">
    <text evidence="8">One of the primary rRNA binding proteins, it binds directly near the 3'-end of the 23S rRNA, where it nucleates assembly of the 50S subunit.</text>
</comment>
<dbReference type="OrthoDB" id="9806135at2"/>
<feature type="compositionally biased region" description="Low complexity" evidence="9">
    <location>
        <begin position="249"/>
        <end position="258"/>
    </location>
</feature>
<evidence type="ECO:0000313" key="10">
    <source>
        <dbReference type="EMBL" id="PYE85043.1"/>
    </source>
</evidence>
<dbReference type="GO" id="GO:0003735">
    <property type="term" value="F:structural constituent of ribosome"/>
    <property type="evidence" value="ECO:0007669"/>
    <property type="project" value="UniProtKB-UniRule"/>
</dbReference>
<gene>
    <name evidence="8" type="primary">rplC</name>
    <name evidence="10" type="ORF">DFP88_102849</name>
</gene>
<keyword evidence="6 8" id="KW-0687">Ribonucleoprotein</keyword>
<reference evidence="10 11" key="1">
    <citation type="submission" date="2018-06" db="EMBL/GenBank/DDBJ databases">
        <title>Genomic Encyclopedia of Type Strains, Phase III (KMG-III): the genomes of soil and plant-associated and newly described type strains.</title>
        <authorList>
            <person name="Whitman W."/>
        </authorList>
    </citation>
    <scope>NUCLEOTIDE SEQUENCE [LARGE SCALE GENOMIC DNA]</scope>
    <source>
        <strain evidence="10 11">CECT 9025</strain>
    </source>
</reference>
<comment type="similarity">
    <text evidence="1 8">Belongs to the universal ribosomal protein uL3 family.</text>
</comment>
<dbReference type="Gene3D" id="3.30.160.810">
    <property type="match status" value="1"/>
</dbReference>
<organism evidence="10 11">
    <name type="scientific">Pseudoroseicyclus aestuarii</name>
    <dbReference type="NCBI Taxonomy" id="1795041"/>
    <lineage>
        <taxon>Bacteria</taxon>
        <taxon>Pseudomonadati</taxon>
        <taxon>Pseudomonadota</taxon>
        <taxon>Alphaproteobacteria</taxon>
        <taxon>Rhodobacterales</taxon>
        <taxon>Paracoccaceae</taxon>
        <taxon>Pseudoroseicyclus</taxon>
    </lineage>
</organism>
<dbReference type="PANTHER" id="PTHR11229:SF16">
    <property type="entry name" value="LARGE RIBOSOMAL SUBUNIT PROTEIN UL3C"/>
    <property type="match status" value="1"/>
</dbReference>
<keyword evidence="5 8" id="KW-0689">Ribosomal protein</keyword>
<dbReference type="AlphaFoldDB" id="A0A318STR2"/>
<dbReference type="EMBL" id="QJTE01000002">
    <property type="protein sequence ID" value="PYE85043.1"/>
    <property type="molecule type" value="Genomic_DNA"/>
</dbReference>
<dbReference type="HAMAP" id="MF_01325_B">
    <property type="entry name" value="Ribosomal_uL3_B"/>
    <property type="match status" value="1"/>
</dbReference>
<evidence type="ECO:0000256" key="6">
    <source>
        <dbReference type="ARBA" id="ARBA00023274"/>
    </source>
</evidence>
<dbReference type="RefSeq" id="WP_110814063.1">
    <property type="nucleotide sequence ID" value="NZ_QJTE01000002.1"/>
</dbReference>
<evidence type="ECO:0000256" key="1">
    <source>
        <dbReference type="ARBA" id="ARBA00006540"/>
    </source>
</evidence>
<evidence type="ECO:0000256" key="7">
    <source>
        <dbReference type="ARBA" id="ARBA00035243"/>
    </source>
</evidence>
<dbReference type="FunFam" id="2.40.30.10:FF:000004">
    <property type="entry name" value="50S ribosomal protein L3"/>
    <property type="match status" value="1"/>
</dbReference>
<comment type="subunit">
    <text evidence="8">Part of the 50S ribosomal subunit. Forms a cluster with proteins L14 and L19.</text>
</comment>
<sequence>MLRSGVIAKKVGMTRLFLEDGKQVPVTVLQLDGCQVVAQRTVEKDGYSAVQLGSGRAKAKRVTQPLRGMYSAVKIEPKRKLAEFRVAPENLIEVGEEIIAAHYFEGQYVDVSGTSIGKGFAGAMKRHNFGGLRATHGVSISHRSHGSTGQCQDPGKVFKGKKMAGHMGAARVTTQNLQVVRTDIDRGLIMVKGAVPGSKGGWVTVKDAVKKPLAEHVVFPAALKSHAEEAKRAAEEAAAQAAAEEEAAAKAAAEAEQAAIEEAEAEEAQQADNGENGGEKNEG</sequence>
<evidence type="ECO:0000256" key="9">
    <source>
        <dbReference type="SAM" id="MobiDB-lite"/>
    </source>
</evidence>
<feature type="region of interest" description="Disordered" evidence="9">
    <location>
        <begin position="234"/>
        <end position="283"/>
    </location>
</feature>
<dbReference type="Gene3D" id="2.40.30.10">
    <property type="entry name" value="Translation factors"/>
    <property type="match status" value="1"/>
</dbReference>
<evidence type="ECO:0000256" key="5">
    <source>
        <dbReference type="ARBA" id="ARBA00022980"/>
    </source>
</evidence>
<keyword evidence="11" id="KW-1185">Reference proteome</keyword>
<proteinExistence type="inferred from homology"/>
<dbReference type="SUPFAM" id="SSF50447">
    <property type="entry name" value="Translation proteins"/>
    <property type="match status" value="1"/>
</dbReference>
<dbReference type="InterPro" id="IPR019927">
    <property type="entry name" value="Ribosomal_uL3_bac/org-type"/>
</dbReference>
<evidence type="ECO:0000313" key="11">
    <source>
        <dbReference type="Proteomes" id="UP000248311"/>
    </source>
</evidence>
<protein>
    <recommendedName>
        <fullName evidence="7 8">Large ribosomal subunit protein uL3</fullName>
    </recommendedName>
</protein>
<dbReference type="NCBIfam" id="TIGR03625">
    <property type="entry name" value="L3_bact"/>
    <property type="match status" value="1"/>
</dbReference>
<dbReference type="GO" id="GO:0006412">
    <property type="term" value="P:translation"/>
    <property type="evidence" value="ECO:0007669"/>
    <property type="project" value="UniProtKB-UniRule"/>
</dbReference>
<dbReference type="Pfam" id="PF00297">
    <property type="entry name" value="Ribosomal_L3"/>
    <property type="match status" value="1"/>
</dbReference>
<comment type="PTM">
    <text evidence="8">Methylated by PrmB.</text>
</comment>
<dbReference type="GO" id="GO:0022625">
    <property type="term" value="C:cytosolic large ribosomal subunit"/>
    <property type="evidence" value="ECO:0007669"/>
    <property type="project" value="TreeGrafter"/>
</dbReference>